<accession>A0A0F8X366</accession>
<organism evidence="1">
    <name type="scientific">marine sediment metagenome</name>
    <dbReference type="NCBI Taxonomy" id="412755"/>
    <lineage>
        <taxon>unclassified sequences</taxon>
        <taxon>metagenomes</taxon>
        <taxon>ecological metagenomes</taxon>
    </lineage>
</organism>
<sequence>QAGYMNFQSEFLNQDNQFEGFRNTLAGNLKHAGFELNIDGSLMNSDDPGSKTRFLRHRISLARHFKFLVLGIREEAENNQWKEKSTDSLMLNSFAFQEWEVFLTQPDSILNRGFISYRNRKDYLPANNSLEYANRGQDLSIGAAFLKNPNNRLQSTLTYRELTVQDTALSLTKPERNLTGRIEHGMQLVKGAITTTTFYEIGSGLETSREYVYLEVAPGQGVYRWIDYNQNGLKELDEFEVAQFKDEARYIRIFFPSSDFGKAFNLSLKADKILICLFPNLPFNEKVPKL</sequence>
<comment type="caution">
    <text evidence="1">The sequence shown here is derived from an EMBL/GenBank/DDBJ whole genome shotgun (WGS) entry which is preliminary data.</text>
</comment>
<proteinExistence type="predicted"/>
<protein>
    <submittedName>
        <fullName evidence="1">Uncharacterized protein</fullName>
    </submittedName>
</protein>
<gene>
    <name evidence="1" type="ORF">LCGC14_3075780</name>
</gene>
<evidence type="ECO:0000313" key="1">
    <source>
        <dbReference type="EMBL" id="KKK55315.1"/>
    </source>
</evidence>
<reference evidence="1" key="1">
    <citation type="journal article" date="2015" name="Nature">
        <title>Complex archaea that bridge the gap between prokaryotes and eukaryotes.</title>
        <authorList>
            <person name="Spang A."/>
            <person name="Saw J.H."/>
            <person name="Jorgensen S.L."/>
            <person name="Zaremba-Niedzwiedzka K."/>
            <person name="Martijn J."/>
            <person name="Lind A.E."/>
            <person name="van Eijk R."/>
            <person name="Schleper C."/>
            <person name="Guy L."/>
            <person name="Ettema T.J."/>
        </authorList>
    </citation>
    <scope>NUCLEOTIDE SEQUENCE</scope>
</reference>
<dbReference type="EMBL" id="LAZR01065553">
    <property type="protein sequence ID" value="KKK55315.1"/>
    <property type="molecule type" value="Genomic_DNA"/>
</dbReference>
<name>A0A0F8X366_9ZZZZ</name>
<dbReference type="AlphaFoldDB" id="A0A0F8X366"/>
<feature type="non-terminal residue" evidence="1">
    <location>
        <position position="1"/>
    </location>
</feature>